<evidence type="ECO:0000313" key="1">
    <source>
        <dbReference type="EMBL" id="MBP3983645.1"/>
    </source>
</evidence>
<keyword evidence="2" id="KW-1185">Reference proteome</keyword>
<reference evidence="1" key="1">
    <citation type="journal article" date="2016" name="Int. J. Syst. Evol. Microbiol.">
        <title>Pseudoxanthomonas helianthi sp. nov., isolated from roots of Jerusalem artichoke (Helianthus tuberosus).</title>
        <authorList>
            <person name="Kittiwongwattana C."/>
            <person name="Thawai C."/>
        </authorList>
    </citation>
    <scope>NUCLEOTIDE SEQUENCE</scope>
    <source>
        <strain evidence="1">110414</strain>
    </source>
</reference>
<gene>
    <name evidence="1" type="ORF">J5837_04325</name>
</gene>
<proteinExistence type="predicted"/>
<organism evidence="1 2">
    <name type="scientific">Pseudoxanthomonas helianthi</name>
    <dbReference type="NCBI Taxonomy" id="1453541"/>
    <lineage>
        <taxon>Bacteria</taxon>
        <taxon>Pseudomonadati</taxon>
        <taxon>Pseudomonadota</taxon>
        <taxon>Gammaproteobacteria</taxon>
        <taxon>Lysobacterales</taxon>
        <taxon>Lysobacteraceae</taxon>
        <taxon>Pseudoxanthomonas</taxon>
    </lineage>
</organism>
<dbReference type="InterPro" id="IPR025563">
    <property type="entry name" value="DUF4286"/>
</dbReference>
<evidence type="ECO:0000313" key="2">
    <source>
        <dbReference type="Proteomes" id="UP000673447"/>
    </source>
</evidence>
<dbReference type="Proteomes" id="UP000673447">
    <property type="component" value="Unassembled WGS sequence"/>
</dbReference>
<reference evidence="1" key="2">
    <citation type="submission" date="2021-03" db="EMBL/GenBank/DDBJ databases">
        <authorList>
            <person name="Cao W."/>
        </authorList>
    </citation>
    <scope>NUCLEOTIDE SEQUENCE</scope>
    <source>
        <strain evidence="1">110414</strain>
    </source>
</reference>
<dbReference type="Pfam" id="PF14114">
    <property type="entry name" value="DUF4286"/>
    <property type="match status" value="1"/>
</dbReference>
<dbReference type="RefSeq" id="WP_210535476.1">
    <property type="nucleotide sequence ID" value="NZ_JAGKTC010000001.1"/>
</dbReference>
<comment type="caution">
    <text evidence="1">The sequence shown here is derived from an EMBL/GenBank/DDBJ whole genome shotgun (WGS) entry which is preliminary data.</text>
</comment>
<dbReference type="AlphaFoldDB" id="A0A940WZX6"/>
<name>A0A940WZX6_9GAMM</name>
<protein>
    <submittedName>
        <fullName evidence="1">DUF4286 family protein</fullName>
    </submittedName>
</protein>
<accession>A0A940WZX6</accession>
<dbReference type="EMBL" id="JAGKTC010000001">
    <property type="protein sequence ID" value="MBP3983645.1"/>
    <property type="molecule type" value="Genomic_DNA"/>
</dbReference>
<sequence>MPVIYEVNLHVDAAIAGEYRDWLAHHIREMLALPGFTGARWFEVADPATEGEAAFCCQYELADQVALDAYFRHHAARMRGDGARRFEGRFRASRRVLRPLPSA</sequence>